<dbReference type="AlphaFoldDB" id="A0A6P2NEN4"/>
<organism evidence="1 2">
    <name type="scientific">Burkholderia latens</name>
    <dbReference type="NCBI Taxonomy" id="488446"/>
    <lineage>
        <taxon>Bacteria</taxon>
        <taxon>Pseudomonadati</taxon>
        <taxon>Pseudomonadota</taxon>
        <taxon>Betaproteobacteria</taxon>
        <taxon>Burkholderiales</taxon>
        <taxon>Burkholderiaceae</taxon>
        <taxon>Burkholderia</taxon>
        <taxon>Burkholderia cepacia complex</taxon>
    </lineage>
</organism>
<name>A0A6P2NEN4_9BURK</name>
<dbReference type="RefSeq" id="WP_170297538.1">
    <property type="nucleotide sequence ID" value="NZ_CABVPL010000035.1"/>
</dbReference>
<evidence type="ECO:0000313" key="1">
    <source>
        <dbReference type="EMBL" id="VWB89616.1"/>
    </source>
</evidence>
<dbReference type="GeneID" id="99791533"/>
<dbReference type="Proteomes" id="UP000494222">
    <property type="component" value="Unassembled WGS sequence"/>
</dbReference>
<dbReference type="EMBL" id="CABVPL010000035">
    <property type="protein sequence ID" value="VWB89616.1"/>
    <property type="molecule type" value="Genomic_DNA"/>
</dbReference>
<protein>
    <submittedName>
        <fullName evidence="1">Uncharacterized protein</fullName>
    </submittedName>
</protein>
<accession>A0A6P2NEN4</accession>
<proteinExistence type="predicted"/>
<gene>
    <name evidence="1" type="ORF">BLA24064_04252</name>
</gene>
<reference evidence="1 2" key="1">
    <citation type="submission" date="2019-09" db="EMBL/GenBank/DDBJ databases">
        <authorList>
            <person name="Depoorter E."/>
        </authorList>
    </citation>
    <scope>NUCLEOTIDE SEQUENCE [LARGE SCALE GENOMIC DNA]</scope>
    <source>
        <strain evidence="1">LMG 24064</strain>
    </source>
</reference>
<evidence type="ECO:0000313" key="2">
    <source>
        <dbReference type="Proteomes" id="UP000494222"/>
    </source>
</evidence>
<sequence>MTTDTRALTHHAVKANRIRRHVAVPPHGFRDTRFARRHRIAHRRGNV</sequence>